<dbReference type="InterPro" id="IPR006158">
    <property type="entry name" value="Cobalamin-bd"/>
</dbReference>
<evidence type="ECO:0000313" key="9">
    <source>
        <dbReference type="Proteomes" id="UP000199302"/>
    </source>
</evidence>
<keyword evidence="9" id="KW-1185">Reference proteome</keyword>
<organism evidence="8 9">
    <name type="scientific">Poseidonocella sedimentorum</name>
    <dbReference type="NCBI Taxonomy" id="871652"/>
    <lineage>
        <taxon>Bacteria</taxon>
        <taxon>Pseudomonadati</taxon>
        <taxon>Pseudomonadota</taxon>
        <taxon>Alphaproteobacteria</taxon>
        <taxon>Rhodobacterales</taxon>
        <taxon>Roseobacteraceae</taxon>
        <taxon>Poseidonocella</taxon>
    </lineage>
</organism>
<evidence type="ECO:0000256" key="2">
    <source>
        <dbReference type="ARBA" id="ARBA00022691"/>
    </source>
</evidence>
<dbReference type="Gene3D" id="3.80.30.20">
    <property type="entry name" value="tm_1862 like domain"/>
    <property type="match status" value="1"/>
</dbReference>
<evidence type="ECO:0000313" key="8">
    <source>
        <dbReference type="EMBL" id="SFR06225.1"/>
    </source>
</evidence>
<dbReference type="GO" id="GO:0003824">
    <property type="term" value="F:catalytic activity"/>
    <property type="evidence" value="ECO:0007669"/>
    <property type="project" value="InterPro"/>
</dbReference>
<dbReference type="GO" id="GO:0051539">
    <property type="term" value="F:4 iron, 4 sulfur cluster binding"/>
    <property type="evidence" value="ECO:0007669"/>
    <property type="project" value="UniProtKB-KW"/>
</dbReference>
<proteinExistence type="predicted"/>
<keyword evidence="2" id="KW-0949">S-adenosyl-L-methionine</keyword>
<dbReference type="SFLD" id="SFLDG01123">
    <property type="entry name" value="methyltransferase_(Class_B)"/>
    <property type="match status" value="1"/>
</dbReference>
<dbReference type="PROSITE" id="PS51918">
    <property type="entry name" value="RADICAL_SAM"/>
    <property type="match status" value="1"/>
</dbReference>
<dbReference type="OrthoDB" id="9801424at2"/>
<evidence type="ECO:0000256" key="1">
    <source>
        <dbReference type="ARBA" id="ARBA00001966"/>
    </source>
</evidence>
<dbReference type="EMBL" id="FOYI01000004">
    <property type="protein sequence ID" value="SFR06225.1"/>
    <property type="molecule type" value="Genomic_DNA"/>
</dbReference>
<comment type="cofactor">
    <cofactor evidence="1">
        <name>[4Fe-4S] cluster</name>
        <dbReference type="ChEBI" id="CHEBI:49883"/>
    </cofactor>
</comment>
<gene>
    <name evidence="8" type="ORF">SAMN04515673_10461</name>
</gene>
<dbReference type="PANTHER" id="PTHR43409:SF3">
    <property type="entry name" value="HYPOTHETICAL METHYLTRANSFERASE"/>
    <property type="match status" value="1"/>
</dbReference>
<dbReference type="InterPro" id="IPR023404">
    <property type="entry name" value="rSAM_horseshoe"/>
</dbReference>
<dbReference type="InterPro" id="IPR006638">
    <property type="entry name" value="Elp3/MiaA/NifB-like_rSAM"/>
</dbReference>
<evidence type="ECO:0000259" key="6">
    <source>
        <dbReference type="PROSITE" id="PS51332"/>
    </source>
</evidence>
<dbReference type="Pfam" id="PF13282">
    <property type="entry name" value="DUF4070"/>
    <property type="match status" value="1"/>
</dbReference>
<protein>
    <submittedName>
        <fullName evidence="8">Radical SAM superfamily enzyme YgiQ, UPF0313 family</fullName>
    </submittedName>
</protein>
<dbReference type="SFLD" id="SFLDS00029">
    <property type="entry name" value="Radical_SAM"/>
    <property type="match status" value="1"/>
</dbReference>
<dbReference type="Pfam" id="PF04055">
    <property type="entry name" value="Radical_SAM"/>
    <property type="match status" value="1"/>
</dbReference>
<name>A0A1I6DL83_9RHOB</name>
<dbReference type="InterPro" id="IPR007197">
    <property type="entry name" value="rSAM"/>
</dbReference>
<dbReference type="Gene3D" id="3.40.50.280">
    <property type="entry name" value="Cobalamin-binding domain"/>
    <property type="match status" value="1"/>
</dbReference>
<dbReference type="GO" id="GO:0005829">
    <property type="term" value="C:cytosol"/>
    <property type="evidence" value="ECO:0007669"/>
    <property type="project" value="TreeGrafter"/>
</dbReference>
<reference evidence="8 9" key="1">
    <citation type="submission" date="2016-10" db="EMBL/GenBank/DDBJ databases">
        <authorList>
            <person name="de Groot N.N."/>
        </authorList>
    </citation>
    <scope>NUCLEOTIDE SEQUENCE [LARGE SCALE GENOMIC DNA]</scope>
    <source>
        <strain evidence="9">KMM 9023,NRIC 0796,JCM 17311,KCTC 23692</strain>
    </source>
</reference>
<accession>A0A1I6DL83</accession>
<dbReference type="STRING" id="871652.SAMN04515673_10461"/>
<dbReference type="AlphaFoldDB" id="A0A1I6DL83"/>
<evidence type="ECO:0000256" key="3">
    <source>
        <dbReference type="ARBA" id="ARBA00022723"/>
    </source>
</evidence>
<dbReference type="InterPro" id="IPR025274">
    <property type="entry name" value="DUF4070"/>
</dbReference>
<dbReference type="InterPro" id="IPR034466">
    <property type="entry name" value="Methyltransferase_Class_B"/>
</dbReference>
<evidence type="ECO:0000259" key="7">
    <source>
        <dbReference type="PROSITE" id="PS51918"/>
    </source>
</evidence>
<dbReference type="SUPFAM" id="SSF102114">
    <property type="entry name" value="Radical SAM enzymes"/>
    <property type="match status" value="1"/>
</dbReference>
<keyword evidence="4" id="KW-0408">Iron</keyword>
<dbReference type="CDD" id="cd01335">
    <property type="entry name" value="Radical_SAM"/>
    <property type="match status" value="1"/>
</dbReference>
<dbReference type="Proteomes" id="UP000199302">
    <property type="component" value="Unassembled WGS sequence"/>
</dbReference>
<dbReference type="PROSITE" id="PS51332">
    <property type="entry name" value="B12_BINDING"/>
    <property type="match status" value="1"/>
</dbReference>
<keyword evidence="3" id="KW-0479">Metal-binding</keyword>
<dbReference type="SMART" id="SM00729">
    <property type="entry name" value="Elp3"/>
    <property type="match status" value="1"/>
</dbReference>
<dbReference type="GO" id="GO:0031419">
    <property type="term" value="F:cobalamin binding"/>
    <property type="evidence" value="ECO:0007669"/>
    <property type="project" value="InterPro"/>
</dbReference>
<feature type="domain" description="B12-binding" evidence="6">
    <location>
        <begin position="1"/>
        <end position="144"/>
    </location>
</feature>
<dbReference type="Pfam" id="PF02310">
    <property type="entry name" value="B12-binding"/>
    <property type="match status" value="1"/>
</dbReference>
<dbReference type="PANTHER" id="PTHR43409">
    <property type="entry name" value="ANAEROBIC MAGNESIUM-PROTOPORPHYRIN IX MONOMETHYL ESTER CYCLASE-RELATED"/>
    <property type="match status" value="1"/>
</dbReference>
<dbReference type="InterPro" id="IPR051198">
    <property type="entry name" value="BchE-like"/>
</dbReference>
<evidence type="ECO:0000256" key="5">
    <source>
        <dbReference type="ARBA" id="ARBA00023014"/>
    </source>
</evidence>
<keyword evidence="5" id="KW-0411">Iron-sulfur</keyword>
<dbReference type="SFLD" id="SFLDG01082">
    <property type="entry name" value="B12-binding_domain_containing"/>
    <property type="match status" value="1"/>
</dbReference>
<dbReference type="InterPro" id="IPR058240">
    <property type="entry name" value="rSAM_sf"/>
</dbReference>
<dbReference type="RefSeq" id="WP_092078713.1">
    <property type="nucleotide sequence ID" value="NZ_FOYI01000004.1"/>
</dbReference>
<evidence type="ECO:0000256" key="4">
    <source>
        <dbReference type="ARBA" id="ARBA00023004"/>
    </source>
</evidence>
<dbReference type="GO" id="GO:0046872">
    <property type="term" value="F:metal ion binding"/>
    <property type="evidence" value="ECO:0007669"/>
    <property type="project" value="UniProtKB-KW"/>
</dbReference>
<feature type="domain" description="Radical SAM core" evidence="7">
    <location>
        <begin position="170"/>
        <end position="387"/>
    </location>
</feature>
<sequence length="543" mass="60407">MTRILLISAGTNFEVCDWIERHAKNLTHQTAYVVPLHLATIAGLTPKEGFEVQIWDELVQGPAEVNLDAGYDLVGITGYSDHLSRALKVGRKFHEAGIPVVFGGAGITAKPDAAEGIADAVFLGEAEPTWPEFLKDFEAGTVKPVYQTDLKVNLAQSPPPDWDSIAPLMAAGYKSGAVETSRGCPFDCEFCDVWIKFGRKMRTKPVARVMEEIAAFERLGMKRVMFATDNFIGAPKYAKQVLRAVIDLNAGFEHPVSFTTELTLTLARDPELMELIARANFSTVFIGLESTNLDSLIETRKRQNVRGDMVEECRRVSSYGMSVVGSMIVGFDNDTPAIFDQQFTFLQEALIPIPRLNVLKALDGTDLVDRMRREGRLIDTRRTYTEEEIDDRVVRSNVMFKGMTRVEAHAGYLGLMERVWDWANFSDRIIGFIDNVSNMPERRTDPRLVAVVDALQANMHAFPHADEAIIGKILSHAKAKVPALAWNVAAMTMLQCYQAAQLPQARKTIERQIRVEERLEASGGYVMAPEAPRSTVPPVLETT</sequence>